<evidence type="ECO:0000259" key="2">
    <source>
        <dbReference type="Pfam" id="PF03787"/>
    </source>
</evidence>
<evidence type="ECO:0000313" key="5">
    <source>
        <dbReference type="Proteomes" id="UP001223336"/>
    </source>
</evidence>
<dbReference type="EMBL" id="CP133217">
    <property type="protein sequence ID" value="WML86637.1"/>
    <property type="molecule type" value="Genomic_DNA"/>
</dbReference>
<evidence type="ECO:0000256" key="1">
    <source>
        <dbReference type="ARBA" id="ARBA00023118"/>
    </source>
</evidence>
<dbReference type="NCBIfam" id="TIGR01898">
    <property type="entry name" value="cas_TM1791_cmr6"/>
    <property type="match status" value="1"/>
</dbReference>
<keyword evidence="5" id="KW-1185">Reference proteome</keyword>
<dbReference type="Pfam" id="PF03787">
    <property type="entry name" value="RAMPs"/>
    <property type="match status" value="1"/>
</dbReference>
<dbReference type="Proteomes" id="UP001229862">
    <property type="component" value="Chromosome"/>
</dbReference>
<keyword evidence="1" id="KW-0051">Antiviral defense</keyword>
<reference evidence="4 5" key="1">
    <citation type="submission" date="2023-08" db="EMBL/GenBank/DDBJ databases">
        <title>New molecular markers tilS and rpoB for phylogenetic and monitoring studies of the genus Thiothrix biodiversity.</title>
        <authorList>
            <person name="Ravin N.V."/>
            <person name="Smolyakov D."/>
            <person name="Markov N.D."/>
            <person name="Beletsky A.V."/>
            <person name="Mardanov A.V."/>
            <person name="Rudenko T.S."/>
            <person name="Grabovich M.Y."/>
        </authorList>
    </citation>
    <scope>NUCLEOTIDE SEQUENCE</scope>
    <source>
        <strain evidence="4">DNT52</strain>
        <strain evidence="3 5">H33</strain>
    </source>
</reference>
<dbReference type="PANTHER" id="PTHR39965:SF1">
    <property type="entry name" value="CRISPR SYSTEM CMR SUBUNIT CMR6"/>
    <property type="match status" value="1"/>
</dbReference>
<dbReference type="InterPro" id="IPR010172">
    <property type="entry name" value="CRISPR-assoc_prot_TM1791"/>
</dbReference>
<name>A0AA51MLK2_9GAMM</name>
<sequence>MALPLYREVREQPPIHDPKKPSGHAGLWFERFYDRYKGDFSNTKQDDNAFRDWLVCFQHLAGAGELLDSAIQRQSQLADNLGGCSAIFRCDWHFVSGMGNDHPLENGFNWHPVWGVPYLPGSGLKGLVRAWVEAWQFDDADGEQKSQKRQRLLDWFGSVDKTPDKETDAQTGKVIFFDAIPLRPVKLVTDIMTPHMGEWYAQGEKIQDISRDADKIPADWHSPNPIYFLSAKEPTFLVSVAPRDAVVAPDLDMEEVMQCVADALEWLGAGAKTAVGYGQFTLDEAATATHQKQQRQQIEATKQQQAQAAALLGLSGVALELLQHSQKAKWQSDKNAFSKQGELEYWLGKLKAEPHPVAVAHLRELFQVHFPGLLDNPKKLEGKKQKPAFSPRQQGLAETLLGIEHSLMSQ</sequence>
<dbReference type="GO" id="GO:0051607">
    <property type="term" value="P:defense response to virus"/>
    <property type="evidence" value="ECO:0007669"/>
    <property type="project" value="UniProtKB-KW"/>
</dbReference>
<evidence type="ECO:0000313" key="3">
    <source>
        <dbReference type="EMBL" id="MDQ5767904.1"/>
    </source>
</evidence>
<feature type="domain" description="CRISPR type III-associated protein" evidence="2">
    <location>
        <begin position="98"/>
        <end position="280"/>
    </location>
</feature>
<dbReference type="EMBL" id="JAVFKN010000004">
    <property type="protein sequence ID" value="MDQ5767904.1"/>
    <property type="molecule type" value="Genomic_DNA"/>
</dbReference>
<dbReference type="InterPro" id="IPR005537">
    <property type="entry name" value="RAMP_III_fam"/>
</dbReference>
<dbReference type="RefSeq" id="WP_308134022.1">
    <property type="nucleotide sequence ID" value="NZ_CP133217.1"/>
</dbReference>
<proteinExistence type="predicted"/>
<protein>
    <submittedName>
        <fullName evidence="4">Type III-B CRISPR module RAMP protein Cmr6</fullName>
    </submittedName>
</protein>
<dbReference type="AlphaFoldDB" id="A0AA51MLK2"/>
<accession>A0AA51MLK2</accession>
<dbReference type="PANTHER" id="PTHR39965">
    <property type="entry name" value="CRISPR SYSTEM CMR SUBUNIT CMR6"/>
    <property type="match status" value="1"/>
</dbReference>
<organism evidence="4">
    <name type="scientific">Thiothrix subterranea</name>
    <dbReference type="NCBI Taxonomy" id="2735563"/>
    <lineage>
        <taxon>Bacteria</taxon>
        <taxon>Pseudomonadati</taxon>
        <taxon>Pseudomonadota</taxon>
        <taxon>Gammaproteobacteria</taxon>
        <taxon>Thiotrichales</taxon>
        <taxon>Thiotrichaceae</taxon>
        <taxon>Thiothrix</taxon>
    </lineage>
</organism>
<gene>
    <name evidence="4" type="primary">cmr6</name>
    <name evidence="3" type="ORF">RCC75_05160</name>
    <name evidence="4" type="ORF">RCG00_20420</name>
</gene>
<evidence type="ECO:0000313" key="4">
    <source>
        <dbReference type="EMBL" id="WML86637.1"/>
    </source>
</evidence>
<dbReference type="Proteomes" id="UP001223336">
    <property type="component" value="Unassembled WGS sequence"/>
</dbReference>